<evidence type="ECO:0000313" key="10">
    <source>
        <dbReference type="Proteomes" id="UP000041254"/>
    </source>
</evidence>
<feature type="region of interest" description="Disordered" evidence="8">
    <location>
        <begin position="401"/>
        <end position="486"/>
    </location>
</feature>
<dbReference type="Pfam" id="PF20143">
    <property type="entry name" value="NAD_kinase_C"/>
    <property type="match status" value="1"/>
</dbReference>
<keyword evidence="7" id="KW-0520">NAD</keyword>
<dbReference type="OrthoDB" id="24581at2759"/>
<dbReference type="EMBL" id="CDMY01000586">
    <property type="protein sequence ID" value="CEM24675.1"/>
    <property type="molecule type" value="Genomic_DNA"/>
</dbReference>
<feature type="compositionally biased region" description="Basic and acidic residues" evidence="8">
    <location>
        <begin position="46"/>
        <end position="59"/>
    </location>
</feature>
<keyword evidence="3" id="KW-0547">Nucleotide-binding</keyword>
<dbReference type="HAMAP" id="MF_00361">
    <property type="entry name" value="NAD_kinase"/>
    <property type="match status" value="1"/>
</dbReference>
<dbReference type="InterPro" id="IPR017437">
    <property type="entry name" value="ATP-NAD_kinase_PpnK-typ_C"/>
</dbReference>
<dbReference type="Gene3D" id="3.40.50.10330">
    <property type="entry name" value="Probable inorganic polyphosphate/atp-NAD kinase, domain 1"/>
    <property type="match status" value="1"/>
</dbReference>
<protein>
    <recommendedName>
        <fullName evidence="11">NAD(+) kinase</fullName>
    </recommendedName>
</protein>
<comment type="similarity">
    <text evidence="1">Belongs to the NAD kinase family.</text>
</comment>
<evidence type="ECO:0000256" key="6">
    <source>
        <dbReference type="ARBA" id="ARBA00022857"/>
    </source>
</evidence>
<evidence type="ECO:0000256" key="2">
    <source>
        <dbReference type="ARBA" id="ARBA00022679"/>
    </source>
</evidence>
<sequence length="543" mass="57981">MSTNPSIFASGKPKDSQTPGGNASIGGTTGTGLNSGAGITPAVWTERQEPSPADSDHVPESPAKSVIRIYRQTDDAADGHNLEMDHLPRAQTGNIYRTFKEKPQRVLMIKRINSPSMTKVAVELAVFLSEELGLQVIVEPTASDKFVSAGAMMVKTWHEEEGPPEELGNHIDFVVALGGDGTMLWASHLMTNVVPPVVGFSMGSLGYLTHFEVSEMKAVLRRMVHSGFSICLRCRLKVMLVDSRDVIKHELSAINDCVVDRGPGSFLTNLDAFYNEEFFATVAADGLIIATPTGSTAYSMSAGGSMVHPQVPCMLFTPICPHFPSFRPLVLHDSGVLRIKVPDDSRATAWVAIDGRSRMEIQKGESVIVKMSAFPYPMVLRDDVQRDHWIESLKAFLVDGPASATTHTPTPSLGPGSSSPQSATQAGDAAAGSAPNAESGASLIDGSPKQLRPCINRKHSRSRTTTTLPHSPSGPPPPCTSVEGRGMREETIPPRSLSAIDGIFVCASSVGVRRSGANVLESDSSEGGGRGRGVRWQSDVSND</sequence>
<feature type="compositionally biased region" description="Gly residues" evidence="8">
    <location>
        <begin position="23"/>
        <end position="35"/>
    </location>
</feature>
<dbReference type="PhylomeDB" id="A0A0G4G7T1"/>
<dbReference type="Proteomes" id="UP000041254">
    <property type="component" value="Unassembled WGS sequence"/>
</dbReference>
<dbReference type="GO" id="GO:0019674">
    <property type="term" value="P:NAD+ metabolic process"/>
    <property type="evidence" value="ECO:0007669"/>
    <property type="project" value="InterPro"/>
</dbReference>
<proteinExistence type="inferred from homology"/>
<dbReference type="STRING" id="1169540.A0A0G4G7T1"/>
<dbReference type="PANTHER" id="PTHR20275:SF0">
    <property type="entry name" value="NAD KINASE"/>
    <property type="match status" value="1"/>
</dbReference>
<name>A0A0G4G7T1_VITBC</name>
<dbReference type="VEuPathDB" id="CryptoDB:Vbra_9719"/>
<evidence type="ECO:0000256" key="4">
    <source>
        <dbReference type="ARBA" id="ARBA00022777"/>
    </source>
</evidence>
<evidence type="ECO:0008006" key="11">
    <source>
        <dbReference type="Google" id="ProtNLM"/>
    </source>
</evidence>
<evidence type="ECO:0000256" key="3">
    <source>
        <dbReference type="ARBA" id="ARBA00022741"/>
    </source>
</evidence>
<organism evidence="9 10">
    <name type="scientific">Vitrella brassicaformis (strain CCMP3155)</name>
    <dbReference type="NCBI Taxonomy" id="1169540"/>
    <lineage>
        <taxon>Eukaryota</taxon>
        <taxon>Sar</taxon>
        <taxon>Alveolata</taxon>
        <taxon>Colpodellida</taxon>
        <taxon>Vitrellaceae</taxon>
        <taxon>Vitrella</taxon>
    </lineage>
</organism>
<keyword evidence="5" id="KW-0067">ATP-binding</keyword>
<reference evidence="9 10" key="1">
    <citation type="submission" date="2014-11" db="EMBL/GenBank/DDBJ databases">
        <authorList>
            <person name="Zhu J."/>
            <person name="Qi W."/>
            <person name="Song R."/>
        </authorList>
    </citation>
    <scope>NUCLEOTIDE SEQUENCE [LARGE SCALE GENOMIC DNA]</scope>
</reference>
<accession>A0A0G4G7T1</accession>
<dbReference type="GO" id="GO:0006741">
    <property type="term" value="P:NADP+ biosynthetic process"/>
    <property type="evidence" value="ECO:0007669"/>
    <property type="project" value="InterPro"/>
</dbReference>
<dbReference type="SUPFAM" id="SSF111331">
    <property type="entry name" value="NAD kinase/diacylglycerol kinase-like"/>
    <property type="match status" value="1"/>
</dbReference>
<feature type="region of interest" description="Disordered" evidence="8">
    <location>
        <begin position="1"/>
        <end position="62"/>
    </location>
</feature>
<dbReference type="Pfam" id="PF01513">
    <property type="entry name" value="NAD_kinase"/>
    <property type="match status" value="1"/>
</dbReference>
<dbReference type="GO" id="GO:0003951">
    <property type="term" value="F:NAD+ kinase activity"/>
    <property type="evidence" value="ECO:0007669"/>
    <property type="project" value="InterPro"/>
</dbReference>
<gene>
    <name evidence="9" type="ORF">Vbra_9719</name>
</gene>
<feature type="region of interest" description="Disordered" evidence="8">
    <location>
        <begin position="515"/>
        <end position="543"/>
    </location>
</feature>
<evidence type="ECO:0000313" key="9">
    <source>
        <dbReference type="EMBL" id="CEM24675.1"/>
    </source>
</evidence>
<dbReference type="Gene3D" id="2.60.200.30">
    <property type="entry name" value="Probable inorganic polyphosphate/atp-NAD kinase, domain 2"/>
    <property type="match status" value="1"/>
</dbReference>
<keyword evidence="10" id="KW-1185">Reference proteome</keyword>
<dbReference type="AlphaFoldDB" id="A0A0G4G7T1"/>
<keyword evidence="6" id="KW-0521">NADP</keyword>
<dbReference type="InterPro" id="IPR017438">
    <property type="entry name" value="ATP-NAD_kinase_N"/>
</dbReference>
<feature type="compositionally biased region" description="Low complexity" evidence="8">
    <location>
        <begin position="401"/>
        <end position="442"/>
    </location>
</feature>
<keyword evidence="4" id="KW-0418">Kinase</keyword>
<evidence type="ECO:0000256" key="7">
    <source>
        <dbReference type="ARBA" id="ARBA00023027"/>
    </source>
</evidence>
<dbReference type="InterPro" id="IPR002504">
    <property type="entry name" value="NADK"/>
</dbReference>
<dbReference type="InParanoid" id="A0A0G4G7T1"/>
<dbReference type="GO" id="GO:0005524">
    <property type="term" value="F:ATP binding"/>
    <property type="evidence" value="ECO:0007669"/>
    <property type="project" value="UniProtKB-KW"/>
</dbReference>
<dbReference type="InterPro" id="IPR016064">
    <property type="entry name" value="NAD/diacylglycerol_kinase_sf"/>
</dbReference>
<evidence type="ECO:0000256" key="8">
    <source>
        <dbReference type="SAM" id="MobiDB-lite"/>
    </source>
</evidence>
<dbReference type="PANTHER" id="PTHR20275">
    <property type="entry name" value="NAD KINASE"/>
    <property type="match status" value="1"/>
</dbReference>
<evidence type="ECO:0000256" key="1">
    <source>
        <dbReference type="ARBA" id="ARBA00010995"/>
    </source>
</evidence>
<keyword evidence="2" id="KW-0808">Transferase</keyword>
<dbReference type="FunFam" id="2.60.200.30:FF:000009">
    <property type="entry name" value="Poly(P)/ATP NAD kinase"/>
    <property type="match status" value="1"/>
</dbReference>
<evidence type="ECO:0000256" key="5">
    <source>
        <dbReference type="ARBA" id="ARBA00022840"/>
    </source>
</evidence>